<dbReference type="OrthoDB" id="8545473at2759"/>
<evidence type="ECO:0000313" key="6">
    <source>
        <dbReference type="EMBL" id="KFM78362.1"/>
    </source>
</evidence>
<evidence type="ECO:0000256" key="3">
    <source>
        <dbReference type="ARBA" id="ARBA00023157"/>
    </source>
</evidence>
<evidence type="ECO:0000256" key="2">
    <source>
        <dbReference type="ARBA" id="ARBA00022737"/>
    </source>
</evidence>
<keyword evidence="7" id="KW-1185">Reference proteome</keyword>
<evidence type="ECO:0000256" key="1">
    <source>
        <dbReference type="ARBA" id="ARBA00022729"/>
    </source>
</evidence>
<evidence type="ECO:0000313" key="7">
    <source>
        <dbReference type="Proteomes" id="UP000054359"/>
    </source>
</evidence>
<dbReference type="InterPro" id="IPR000034">
    <property type="entry name" value="Laminin_IV"/>
</dbReference>
<dbReference type="PROSITE" id="PS51115">
    <property type="entry name" value="LAMININ_IVA"/>
    <property type="match status" value="1"/>
</dbReference>
<dbReference type="Proteomes" id="UP000054359">
    <property type="component" value="Unassembled WGS sequence"/>
</dbReference>
<evidence type="ECO:0000256" key="4">
    <source>
        <dbReference type="ARBA" id="ARBA00023180"/>
    </source>
</evidence>
<dbReference type="EMBL" id="KK120478">
    <property type="protein sequence ID" value="KFM78362.1"/>
    <property type="molecule type" value="Genomic_DNA"/>
</dbReference>
<keyword evidence="1" id="KW-0732">Signal</keyword>
<proteinExistence type="predicted"/>
<keyword evidence="3" id="KW-1015">Disulfide bond</keyword>
<keyword evidence="4" id="KW-0325">Glycoprotein</keyword>
<organism evidence="6 7">
    <name type="scientific">Stegodyphus mimosarum</name>
    <name type="common">African social velvet spider</name>
    <dbReference type="NCBI Taxonomy" id="407821"/>
    <lineage>
        <taxon>Eukaryota</taxon>
        <taxon>Metazoa</taxon>
        <taxon>Ecdysozoa</taxon>
        <taxon>Arthropoda</taxon>
        <taxon>Chelicerata</taxon>
        <taxon>Arachnida</taxon>
        <taxon>Araneae</taxon>
        <taxon>Araneomorphae</taxon>
        <taxon>Entelegynae</taxon>
        <taxon>Eresoidea</taxon>
        <taxon>Eresidae</taxon>
        <taxon>Stegodyphus</taxon>
    </lineage>
</organism>
<feature type="domain" description="Laminin IV type A" evidence="5">
    <location>
        <begin position="1"/>
        <end position="94"/>
    </location>
</feature>
<name>A0A087ULX3_STEMI</name>
<evidence type="ECO:0000259" key="5">
    <source>
        <dbReference type="PROSITE" id="PS51115"/>
    </source>
</evidence>
<accession>A0A087ULX3</accession>
<dbReference type="STRING" id="407821.A0A087ULX3"/>
<gene>
    <name evidence="6" type="ORF">X975_11538</name>
</gene>
<keyword evidence="2" id="KW-0677">Repeat</keyword>
<reference evidence="6 7" key="1">
    <citation type="submission" date="2013-11" db="EMBL/GenBank/DDBJ databases">
        <title>Genome sequencing of Stegodyphus mimosarum.</title>
        <authorList>
            <person name="Bechsgaard J."/>
        </authorList>
    </citation>
    <scope>NUCLEOTIDE SEQUENCE [LARGE SCALE GENOMIC DNA]</scope>
</reference>
<sequence length="94" mass="10680">MEVGVLDIPSVLGFQVFPEEISVKRITVPYVLDKPLYWSLPKDQLGDKVLSYNGFLSFNVESRGSSHFPDKLLQRYPLIILQGNQRIVLVHSHG</sequence>
<dbReference type="AlphaFoldDB" id="A0A087ULX3"/>
<feature type="non-terminal residue" evidence="6">
    <location>
        <position position="94"/>
    </location>
</feature>
<dbReference type="Pfam" id="PF00052">
    <property type="entry name" value="Laminin_B"/>
    <property type="match status" value="1"/>
</dbReference>
<protein>
    <submittedName>
        <fullName evidence="6">Basement membrane-specific heparan sulfate proteoglycan core protein</fullName>
    </submittedName>
</protein>